<dbReference type="RefSeq" id="WP_140002462.1">
    <property type="nucleotide sequence ID" value="NZ_CP040946.1"/>
</dbReference>
<keyword evidence="2" id="KW-0812">Transmembrane</keyword>
<dbReference type="Proteomes" id="UP000311008">
    <property type="component" value="Chromosome"/>
</dbReference>
<sequence length="240" mass="26975">MRFEQLQTINDKWLALSQRERWMVFGAGLLAVVGLMDTFLLEPQRVQLASTQQEISKIQNDTATLTEKMTTLASQSAPQPINNAFQQQIDETNQKINSQSADLLKISSYMVPPQQMIALLKKLLQKHTDVQVEEMQSLPVVDFIEKQRKVLQASTAADSPVGTATGSSDEAWKNVPHVYQHSVKMRLKGKYFELMAYAQSLKAIGQTLAWETAELKADYPQSELTVQVYTLSGENAWLGI</sequence>
<keyword evidence="2" id="KW-1133">Transmembrane helix</keyword>
<evidence type="ECO:0000256" key="2">
    <source>
        <dbReference type="SAM" id="Phobius"/>
    </source>
</evidence>
<protein>
    <submittedName>
        <fullName evidence="3">Type II secretion system protein M</fullName>
    </submittedName>
</protein>
<dbReference type="InterPro" id="IPR007690">
    <property type="entry name" value="T2SS_GspM"/>
</dbReference>
<proteinExistence type="predicted"/>
<keyword evidence="4" id="KW-1185">Reference proteome</keyword>
<evidence type="ECO:0000256" key="1">
    <source>
        <dbReference type="SAM" id="Coils"/>
    </source>
</evidence>
<dbReference type="Pfam" id="PF04612">
    <property type="entry name" value="T2SSM"/>
    <property type="match status" value="1"/>
</dbReference>
<dbReference type="AlphaFoldDB" id="A0A5B8CQA6"/>
<evidence type="ECO:0000313" key="3">
    <source>
        <dbReference type="EMBL" id="QDC43433.1"/>
    </source>
</evidence>
<name>A0A5B8CQA6_9PROT</name>
<dbReference type="OrthoDB" id="9151209at2"/>
<keyword evidence="1" id="KW-0175">Coiled coil</keyword>
<evidence type="ECO:0000313" key="4">
    <source>
        <dbReference type="Proteomes" id="UP000311008"/>
    </source>
</evidence>
<organism evidence="3 4">
    <name type="scientific">Methylophilus medardicus</name>
    <dbReference type="NCBI Taxonomy" id="2588534"/>
    <lineage>
        <taxon>Bacteria</taxon>
        <taxon>Pseudomonadati</taxon>
        <taxon>Pseudomonadota</taxon>
        <taxon>Betaproteobacteria</taxon>
        <taxon>Nitrosomonadales</taxon>
        <taxon>Methylophilaceae</taxon>
        <taxon>Methylophilus</taxon>
    </lineage>
</organism>
<dbReference type="EMBL" id="CP040946">
    <property type="protein sequence ID" value="QDC43433.1"/>
    <property type="molecule type" value="Genomic_DNA"/>
</dbReference>
<accession>A0A5B8CQA6</accession>
<keyword evidence="2" id="KW-0472">Membrane</keyword>
<dbReference type="GO" id="GO:0015628">
    <property type="term" value="P:protein secretion by the type II secretion system"/>
    <property type="evidence" value="ECO:0007669"/>
    <property type="project" value="InterPro"/>
</dbReference>
<dbReference type="GO" id="GO:0015627">
    <property type="term" value="C:type II protein secretion system complex"/>
    <property type="evidence" value="ECO:0007669"/>
    <property type="project" value="InterPro"/>
</dbReference>
<reference evidence="4" key="1">
    <citation type="journal article" date="2019" name="ISME J.">
        <title>Evolution in action: habitat transition from sediment to the pelagial leads to genome streamlining in Methylophilaceae.</title>
        <authorList>
            <person name="Salcher M."/>
            <person name="Schaefle D."/>
            <person name="Kaspar M."/>
            <person name="Neuenschwander S.M."/>
            <person name="Ghai R."/>
        </authorList>
    </citation>
    <scope>NUCLEOTIDE SEQUENCE [LARGE SCALE GENOMIC DNA]</scope>
    <source>
        <strain evidence="4">MMS-M-51</strain>
    </source>
</reference>
<feature type="transmembrane region" description="Helical" evidence="2">
    <location>
        <begin position="21"/>
        <end position="41"/>
    </location>
</feature>
<dbReference type="KEGG" id="mmec:FIU01_02105"/>
<feature type="coiled-coil region" evidence="1">
    <location>
        <begin position="48"/>
        <end position="102"/>
    </location>
</feature>
<gene>
    <name evidence="3" type="ORF">FIU01_02105</name>
</gene>